<dbReference type="Pfam" id="PF13173">
    <property type="entry name" value="AAA_14"/>
    <property type="match status" value="1"/>
</dbReference>
<organism evidence="2">
    <name type="scientific">marine sediment metagenome</name>
    <dbReference type="NCBI Taxonomy" id="412755"/>
    <lineage>
        <taxon>unclassified sequences</taxon>
        <taxon>metagenomes</taxon>
        <taxon>ecological metagenomes</taxon>
    </lineage>
</organism>
<evidence type="ECO:0000313" key="2">
    <source>
        <dbReference type="EMBL" id="GAG82148.1"/>
    </source>
</evidence>
<dbReference type="PANTHER" id="PTHR43566">
    <property type="entry name" value="CONSERVED PROTEIN"/>
    <property type="match status" value="1"/>
</dbReference>
<gene>
    <name evidence="2" type="ORF">S01H4_26107</name>
</gene>
<proteinExistence type="predicted"/>
<feature type="domain" description="AAA" evidence="1">
    <location>
        <begin position="2"/>
        <end position="69"/>
    </location>
</feature>
<dbReference type="InterPro" id="IPR041682">
    <property type="entry name" value="AAA_14"/>
</dbReference>
<reference evidence="2" key="1">
    <citation type="journal article" date="2014" name="Front. Microbiol.">
        <title>High frequency of phylogenetically diverse reductive dehalogenase-homologous genes in deep subseafloor sedimentary metagenomes.</title>
        <authorList>
            <person name="Kawai M."/>
            <person name="Futagami T."/>
            <person name="Toyoda A."/>
            <person name="Takaki Y."/>
            <person name="Nishi S."/>
            <person name="Hori S."/>
            <person name="Arai W."/>
            <person name="Tsubouchi T."/>
            <person name="Morono Y."/>
            <person name="Uchiyama I."/>
            <person name="Ito T."/>
            <person name="Fujiyama A."/>
            <person name="Inagaki F."/>
            <person name="Takami H."/>
        </authorList>
    </citation>
    <scope>NUCLEOTIDE SEQUENCE</scope>
    <source>
        <strain evidence="2">Expedition CK06-06</strain>
    </source>
</reference>
<feature type="non-terminal residue" evidence="2">
    <location>
        <position position="1"/>
    </location>
</feature>
<dbReference type="AlphaFoldDB" id="X1BDD6"/>
<comment type="caution">
    <text evidence="2">The sequence shown here is derived from an EMBL/GenBank/DDBJ whole genome shotgun (WGS) entry which is preliminary data.</text>
</comment>
<name>X1BDD6_9ZZZZ</name>
<accession>X1BDD6</accession>
<dbReference type="EMBL" id="BART01012531">
    <property type="protein sequence ID" value="GAG82148.1"/>
    <property type="molecule type" value="Genomic_DNA"/>
</dbReference>
<protein>
    <recommendedName>
        <fullName evidence="1">AAA domain-containing protein</fullName>
    </recommendedName>
</protein>
<dbReference type="PANTHER" id="PTHR43566:SF2">
    <property type="entry name" value="DUF4143 DOMAIN-CONTAINING PROTEIN"/>
    <property type="match status" value="1"/>
</dbReference>
<evidence type="ECO:0000259" key="1">
    <source>
        <dbReference type="Pfam" id="PF13173"/>
    </source>
</evidence>
<sequence length="134" mass="15252">KLVVLDEIQRAPDLFMVLRGLIDKNRQAGRKGEQFLLLGSASMDLLRQSSESLAGRISYIEMSGLNLLEVPAKKPADRQKLWLRGGFPESYLANTDAISMDWLENLIRTYLHWPIELICLWSERYSSSGQLEGL</sequence>